<evidence type="ECO:0000256" key="5">
    <source>
        <dbReference type="ARBA" id="ARBA00023180"/>
    </source>
</evidence>
<comment type="similarity">
    <text evidence="2">Belongs to the sulfatase family.</text>
</comment>
<dbReference type="PANTHER" id="PTHR10342">
    <property type="entry name" value="ARYLSULFATASE"/>
    <property type="match status" value="1"/>
</dbReference>
<gene>
    <name evidence="8" type="primary">LOC102803054</name>
</gene>
<dbReference type="PANTHER" id="PTHR10342:SF274">
    <property type="entry name" value="ARYLSULFATASE B"/>
    <property type="match status" value="1"/>
</dbReference>
<protein>
    <submittedName>
        <fullName evidence="8">Arylsulfatase I-like</fullName>
    </submittedName>
</protein>
<sequence length="437" mass="49110">MQYYTIYPHEGYGLPVDFELLPQKLKELCYSTYAIGKWHLGFCADEYLPQNRGFDEFYGTYTSGVDYFEKTSRDPLTDESAYDLHQNKKKVKPNENKYLSEQCLEKATRYIDKHDTDTPLFMYYAFQLTGSPLQVPQDKLDQFSHINPERRAFMAMASVMDDAIQSVVDALEDKDMLDNTYIVFLSDNGGEVTKGGNNWPLRGNKGTLYDGAMRTPAFVWAKPGTGLMSTGGNVASGFMHAVDWFPTILSIAGGTNTDVNMDGKDQSLMLLEDVSVHLRTEFLYALDESMNAANKRAYRFGDFKLIEGEPSYMYPVRINDDTDDVFVLPYGAVSPVITNYSPIIPVPGEPVPQPAPAPSVPQTLLYNVKNDPTEQNNLAGNFRVYVLILSSKINMERIKGVESLKLNETAWNKDVALYNEMIAGGVWMPGWCSAISL</sequence>
<evidence type="ECO:0000256" key="4">
    <source>
        <dbReference type="ARBA" id="ARBA00022837"/>
    </source>
</evidence>
<organism evidence="7 8">
    <name type="scientific">Saccoglossus kowalevskii</name>
    <name type="common">Acorn worm</name>
    <dbReference type="NCBI Taxonomy" id="10224"/>
    <lineage>
        <taxon>Eukaryota</taxon>
        <taxon>Metazoa</taxon>
        <taxon>Hemichordata</taxon>
        <taxon>Enteropneusta</taxon>
        <taxon>Harrimaniidae</taxon>
        <taxon>Saccoglossus</taxon>
    </lineage>
</organism>
<name>A0ABM0M6W9_SACKO</name>
<dbReference type="GeneID" id="102803054"/>
<reference evidence="8" key="1">
    <citation type="submission" date="2025-08" db="UniProtKB">
        <authorList>
            <consortium name="RefSeq"/>
        </authorList>
    </citation>
    <scope>IDENTIFICATION</scope>
    <source>
        <tissue evidence="8">Testes</tissue>
    </source>
</reference>
<evidence type="ECO:0000259" key="6">
    <source>
        <dbReference type="Pfam" id="PF00884"/>
    </source>
</evidence>
<feature type="domain" description="Sulfatase N-terminal" evidence="6">
    <location>
        <begin position="12"/>
        <end position="253"/>
    </location>
</feature>
<keyword evidence="7" id="KW-1185">Reference proteome</keyword>
<dbReference type="InterPro" id="IPR047115">
    <property type="entry name" value="ARSB"/>
</dbReference>
<evidence type="ECO:0000313" key="7">
    <source>
        <dbReference type="Proteomes" id="UP000694865"/>
    </source>
</evidence>
<comment type="cofactor">
    <cofactor evidence="1">
        <name>Ca(2+)</name>
        <dbReference type="ChEBI" id="CHEBI:29108"/>
    </cofactor>
</comment>
<dbReference type="Gene3D" id="3.30.1120.10">
    <property type="match status" value="1"/>
</dbReference>
<evidence type="ECO:0000256" key="2">
    <source>
        <dbReference type="ARBA" id="ARBA00008779"/>
    </source>
</evidence>
<evidence type="ECO:0000256" key="3">
    <source>
        <dbReference type="ARBA" id="ARBA00022723"/>
    </source>
</evidence>
<dbReference type="CDD" id="cd16029">
    <property type="entry name" value="4-S"/>
    <property type="match status" value="1"/>
</dbReference>
<dbReference type="Pfam" id="PF00884">
    <property type="entry name" value="Sulfatase"/>
    <property type="match status" value="1"/>
</dbReference>
<accession>A0ABM0M6W9</accession>
<keyword evidence="5" id="KW-0325">Glycoprotein</keyword>
<keyword evidence="4" id="KW-0106">Calcium</keyword>
<dbReference type="InterPro" id="IPR017850">
    <property type="entry name" value="Alkaline_phosphatase_core_sf"/>
</dbReference>
<dbReference type="RefSeq" id="XP_006815760.1">
    <property type="nucleotide sequence ID" value="XM_006815697.1"/>
</dbReference>
<keyword evidence="3" id="KW-0479">Metal-binding</keyword>
<evidence type="ECO:0000313" key="8">
    <source>
        <dbReference type="RefSeq" id="XP_006815760.1"/>
    </source>
</evidence>
<evidence type="ECO:0000256" key="1">
    <source>
        <dbReference type="ARBA" id="ARBA00001913"/>
    </source>
</evidence>
<dbReference type="InterPro" id="IPR000917">
    <property type="entry name" value="Sulfatase_N"/>
</dbReference>
<dbReference type="SUPFAM" id="SSF53649">
    <property type="entry name" value="Alkaline phosphatase-like"/>
    <property type="match status" value="1"/>
</dbReference>
<dbReference type="Gene3D" id="3.40.720.10">
    <property type="entry name" value="Alkaline Phosphatase, subunit A"/>
    <property type="match status" value="1"/>
</dbReference>
<proteinExistence type="inferred from homology"/>
<dbReference type="Proteomes" id="UP000694865">
    <property type="component" value="Unplaced"/>
</dbReference>